<dbReference type="EMBL" id="JACIDY010000003">
    <property type="protein sequence ID" value="MBB3940011.1"/>
    <property type="molecule type" value="Genomic_DNA"/>
</dbReference>
<protein>
    <submittedName>
        <fullName evidence="2">Uncharacterized protein</fullName>
    </submittedName>
</protein>
<dbReference type="Proteomes" id="UP000561459">
    <property type="component" value="Unassembled WGS sequence"/>
</dbReference>
<name>A0A7W6BXZ9_9SPHN</name>
<keyword evidence="3" id="KW-1185">Reference proteome</keyword>
<comment type="caution">
    <text evidence="2">The sequence shown here is derived from an EMBL/GenBank/DDBJ whole genome shotgun (WGS) entry which is preliminary data.</text>
</comment>
<reference evidence="2 3" key="1">
    <citation type="submission" date="2020-08" db="EMBL/GenBank/DDBJ databases">
        <title>Genomic Encyclopedia of Type Strains, Phase IV (KMG-IV): sequencing the most valuable type-strain genomes for metagenomic binning, comparative biology and taxonomic classification.</title>
        <authorList>
            <person name="Goeker M."/>
        </authorList>
    </citation>
    <scope>NUCLEOTIDE SEQUENCE [LARGE SCALE GENOMIC DNA]</scope>
    <source>
        <strain evidence="2 3">DSM 27568</strain>
    </source>
</reference>
<accession>A0A7W6BXZ9</accession>
<feature type="chain" id="PRO_5031390617" evidence="1">
    <location>
        <begin position="22"/>
        <end position="123"/>
    </location>
</feature>
<evidence type="ECO:0000313" key="2">
    <source>
        <dbReference type="EMBL" id="MBB3940011.1"/>
    </source>
</evidence>
<evidence type="ECO:0000313" key="3">
    <source>
        <dbReference type="Proteomes" id="UP000561459"/>
    </source>
</evidence>
<proteinExistence type="predicted"/>
<evidence type="ECO:0000256" key="1">
    <source>
        <dbReference type="SAM" id="SignalP"/>
    </source>
</evidence>
<gene>
    <name evidence="2" type="ORF">GGR39_001661</name>
</gene>
<organism evidence="2 3">
    <name type="scientific">Novosphingobium fluoreni</name>
    <dbReference type="NCBI Taxonomy" id="1391222"/>
    <lineage>
        <taxon>Bacteria</taxon>
        <taxon>Pseudomonadati</taxon>
        <taxon>Pseudomonadota</taxon>
        <taxon>Alphaproteobacteria</taxon>
        <taxon>Sphingomonadales</taxon>
        <taxon>Sphingomonadaceae</taxon>
        <taxon>Novosphingobium</taxon>
    </lineage>
</organism>
<dbReference type="RefSeq" id="WP_183616685.1">
    <property type="nucleotide sequence ID" value="NZ_JACIDY010000003.1"/>
</dbReference>
<feature type="signal peptide" evidence="1">
    <location>
        <begin position="1"/>
        <end position="21"/>
    </location>
</feature>
<dbReference type="AlphaFoldDB" id="A0A7W6BXZ9"/>
<keyword evidence="1" id="KW-0732">Signal</keyword>
<sequence length="123" mass="13898">MRKPILIAATALIAATGFGSAASAQPMAYGHHNAGRPTPVRDANIRNDIWQLNRNIDRAVARRTISNREATGLRRESAQLQRLYTSYARNGLTRAETNTLRARVDRVQYALRAERNDRDRRRG</sequence>